<evidence type="ECO:0000256" key="11">
    <source>
        <dbReference type="ARBA" id="ARBA00037847"/>
    </source>
</evidence>
<evidence type="ECO:0000256" key="9">
    <source>
        <dbReference type="ARBA" id="ARBA00023310"/>
    </source>
</evidence>
<evidence type="ECO:0000256" key="10">
    <source>
        <dbReference type="ARBA" id="ARBA00025198"/>
    </source>
</evidence>
<evidence type="ECO:0000256" key="3">
    <source>
        <dbReference type="ARBA" id="ARBA00022547"/>
    </source>
</evidence>
<evidence type="ECO:0000256" key="12">
    <source>
        <dbReference type="HAMAP-Rule" id="MF_01398"/>
    </source>
</evidence>
<dbReference type="GO" id="GO:0005886">
    <property type="term" value="C:plasma membrane"/>
    <property type="evidence" value="ECO:0007669"/>
    <property type="project" value="UniProtKB-SubCell"/>
</dbReference>
<dbReference type="NCBIfam" id="TIGR01144">
    <property type="entry name" value="ATP_synt_b"/>
    <property type="match status" value="1"/>
</dbReference>
<dbReference type="GO" id="GO:0012505">
    <property type="term" value="C:endomembrane system"/>
    <property type="evidence" value="ECO:0007669"/>
    <property type="project" value="UniProtKB-SubCell"/>
</dbReference>
<comment type="caution">
    <text evidence="15">The sequence shown here is derived from an EMBL/GenBank/DDBJ whole genome shotgun (WGS) entry which is preliminary data.</text>
</comment>
<dbReference type="CDD" id="cd06503">
    <property type="entry name" value="ATP-synt_Fo_b"/>
    <property type="match status" value="1"/>
</dbReference>
<keyword evidence="2 12" id="KW-0813">Transport</keyword>
<organism evidence="15 16">
    <name type="scientific">Clostridium aminobutyricum</name>
    <dbReference type="NCBI Taxonomy" id="33953"/>
    <lineage>
        <taxon>Bacteria</taxon>
        <taxon>Bacillati</taxon>
        <taxon>Bacillota</taxon>
        <taxon>Clostridia</taxon>
        <taxon>Eubacteriales</taxon>
        <taxon>Clostridiaceae</taxon>
        <taxon>Clostridium</taxon>
    </lineage>
</organism>
<evidence type="ECO:0000256" key="6">
    <source>
        <dbReference type="ARBA" id="ARBA00022989"/>
    </source>
</evidence>
<keyword evidence="3 12" id="KW-0138">CF(0)</keyword>
<feature type="coiled-coil region" evidence="14">
    <location>
        <begin position="96"/>
        <end position="123"/>
    </location>
</feature>
<evidence type="ECO:0000256" key="4">
    <source>
        <dbReference type="ARBA" id="ARBA00022692"/>
    </source>
</evidence>
<dbReference type="Pfam" id="PF00430">
    <property type="entry name" value="ATP-synt_B"/>
    <property type="match status" value="1"/>
</dbReference>
<comment type="subcellular location">
    <subcellularLocation>
        <location evidence="12">Cell membrane</location>
        <topology evidence="12">Single-pass membrane protein</topology>
    </subcellularLocation>
    <subcellularLocation>
        <location evidence="11">Endomembrane system</location>
        <topology evidence="11">Single-pass membrane protein</topology>
    </subcellularLocation>
</comment>
<dbReference type="GO" id="GO:0046961">
    <property type="term" value="F:proton-transporting ATPase activity, rotational mechanism"/>
    <property type="evidence" value="ECO:0007669"/>
    <property type="project" value="TreeGrafter"/>
</dbReference>
<feature type="coiled-coil region" evidence="14">
    <location>
        <begin position="38"/>
        <end position="72"/>
    </location>
</feature>
<evidence type="ECO:0000256" key="8">
    <source>
        <dbReference type="ARBA" id="ARBA00023136"/>
    </source>
</evidence>
<keyword evidence="14" id="KW-0175">Coiled coil</keyword>
<dbReference type="GO" id="GO:0045259">
    <property type="term" value="C:proton-transporting ATP synthase complex"/>
    <property type="evidence" value="ECO:0007669"/>
    <property type="project" value="UniProtKB-KW"/>
</dbReference>
<proteinExistence type="inferred from homology"/>
<dbReference type="Proteomes" id="UP000664545">
    <property type="component" value="Unassembled WGS sequence"/>
</dbReference>
<dbReference type="InterPro" id="IPR002146">
    <property type="entry name" value="ATP_synth_b/b'su_bac/chlpt"/>
</dbReference>
<dbReference type="AlphaFoldDB" id="A0A939D8F8"/>
<comment type="subunit">
    <text evidence="12">F-type ATPases have 2 components, F(1) - the catalytic core - and F(0) - the membrane proton channel. F(1) has five subunits: alpha(3), beta(3), gamma(1), delta(1), epsilon(1). F(0) has three main subunits: a(1), b(2) and c(10-14). The alpha and beta chains form an alternating ring which encloses part of the gamma chain. F(1) is attached to F(0) by a central stalk formed by the gamma and epsilon chains, while a peripheral stalk is formed by the delta and b chains.</text>
</comment>
<keyword evidence="8 12" id="KW-0472">Membrane</keyword>
<evidence type="ECO:0000256" key="2">
    <source>
        <dbReference type="ARBA" id="ARBA00022448"/>
    </source>
</evidence>
<keyword evidence="9 12" id="KW-0066">ATP synthesis</keyword>
<dbReference type="PANTHER" id="PTHR33445:SF2">
    <property type="entry name" value="ATP SYNTHASE SUBUNIT B', CHLOROPLASTIC"/>
    <property type="match status" value="1"/>
</dbReference>
<reference evidence="15" key="1">
    <citation type="submission" date="2021-02" db="EMBL/GenBank/DDBJ databases">
        <title>Abyssanaerobacter marinus gen.nov., sp., nov, anaerobic bacterium isolated from the Onnuri vent field of Indian Ocean and suggestion of Mogibacteriaceae fam. nov., and proposal of reclassification of ambiguous this family's genus member.</title>
        <authorList>
            <person name="Kim Y.J."/>
            <person name="Yang J.-A."/>
        </authorList>
    </citation>
    <scope>NUCLEOTIDE SEQUENCE</scope>
    <source>
        <strain evidence="15">DSM 2634</strain>
    </source>
</reference>
<dbReference type="EMBL" id="JAFJZZ010000002">
    <property type="protein sequence ID" value="MBN7773071.1"/>
    <property type="molecule type" value="Genomic_DNA"/>
</dbReference>
<keyword evidence="7 12" id="KW-0406">Ion transport</keyword>
<comment type="similarity">
    <text evidence="1 12 13">Belongs to the ATPase B chain family.</text>
</comment>
<comment type="function">
    <text evidence="10 12">F(1)F(0) ATP synthase produces ATP from ADP in the presence of a proton or sodium gradient. F-type ATPases consist of two structural domains, F(1) containing the extramembraneous catalytic core and F(0) containing the membrane proton channel, linked together by a central stalk and a peripheral stalk. During catalysis, ATP synthesis in the catalytic domain of F(1) is coupled via a rotary mechanism of the central stalk subunits to proton translocation.</text>
</comment>
<evidence type="ECO:0000256" key="1">
    <source>
        <dbReference type="ARBA" id="ARBA00005513"/>
    </source>
</evidence>
<feature type="transmembrane region" description="Helical" evidence="12">
    <location>
        <begin position="6"/>
        <end position="27"/>
    </location>
</feature>
<evidence type="ECO:0000256" key="13">
    <source>
        <dbReference type="RuleBase" id="RU003848"/>
    </source>
</evidence>
<protein>
    <recommendedName>
        <fullName evidence="12">ATP synthase subunit b</fullName>
    </recommendedName>
    <alternativeName>
        <fullName evidence="12">ATP synthase F(0) sector subunit b</fullName>
    </alternativeName>
    <alternativeName>
        <fullName evidence="12">ATPase subunit I</fullName>
    </alternativeName>
    <alternativeName>
        <fullName evidence="12">F-type ATPase subunit b</fullName>
        <shortName evidence="12">F-ATPase subunit b</shortName>
    </alternativeName>
</protein>
<dbReference type="HAMAP" id="MF_01398">
    <property type="entry name" value="ATP_synth_b_bprime"/>
    <property type="match status" value="1"/>
</dbReference>
<evidence type="ECO:0000313" key="16">
    <source>
        <dbReference type="Proteomes" id="UP000664545"/>
    </source>
</evidence>
<keyword evidence="4 12" id="KW-0812">Transmembrane</keyword>
<gene>
    <name evidence="12 15" type="primary">atpF</name>
    <name evidence="15" type="ORF">JYB65_06835</name>
</gene>
<keyword evidence="5 12" id="KW-0375">Hydrogen ion transport</keyword>
<evidence type="ECO:0000256" key="7">
    <source>
        <dbReference type="ARBA" id="ARBA00023065"/>
    </source>
</evidence>
<dbReference type="InterPro" id="IPR005864">
    <property type="entry name" value="ATP_synth_F0_bsu_bac"/>
</dbReference>
<dbReference type="InterPro" id="IPR050059">
    <property type="entry name" value="ATP_synthase_B_chain"/>
</dbReference>
<comment type="function">
    <text evidence="12">Component of the F(0) channel, it forms part of the peripheral stalk, linking F(1) to F(0).</text>
</comment>
<dbReference type="RefSeq" id="WP_206581913.1">
    <property type="nucleotide sequence ID" value="NZ_JAFJZZ010000002.1"/>
</dbReference>
<keyword evidence="12" id="KW-1003">Cell membrane</keyword>
<evidence type="ECO:0000256" key="5">
    <source>
        <dbReference type="ARBA" id="ARBA00022781"/>
    </source>
</evidence>
<evidence type="ECO:0000313" key="15">
    <source>
        <dbReference type="EMBL" id="MBN7773071.1"/>
    </source>
</evidence>
<accession>A0A939D8F8</accession>
<evidence type="ECO:0000256" key="14">
    <source>
        <dbReference type="SAM" id="Coils"/>
    </source>
</evidence>
<dbReference type="PANTHER" id="PTHR33445">
    <property type="entry name" value="ATP SYNTHASE SUBUNIT B', CHLOROPLASTIC"/>
    <property type="match status" value="1"/>
</dbReference>
<dbReference type="GO" id="GO:0046933">
    <property type="term" value="F:proton-transporting ATP synthase activity, rotational mechanism"/>
    <property type="evidence" value="ECO:0007669"/>
    <property type="project" value="UniProtKB-UniRule"/>
</dbReference>
<keyword evidence="6 12" id="KW-1133">Transmembrane helix</keyword>
<keyword evidence="16" id="KW-1185">Reference proteome</keyword>
<name>A0A939D8F8_CLOAM</name>
<sequence>MEFNLFTIFATMVNFIVLIAILKHFLFKKVSDVIETRNNEILENINSAETKNLEAEKLVKSYEKQLADLEGVGRDIVKDAKVKADAQAKEILDESQARSVQLLKQTEVEIERLKKKALEDMKQEIGALAIFAAEKILEKQLDHQEQQDVIGKIIDEAGNATWQS</sequence>